<protein>
    <recommendedName>
        <fullName evidence="1">Reverse transcriptase domain-containing protein</fullName>
    </recommendedName>
</protein>
<reference evidence="2" key="1">
    <citation type="journal article" date="2021" name="Proc. Natl. Acad. Sci. U.S.A.">
        <title>A Catalog of Tens of Thousands of Viruses from Human Metagenomes Reveals Hidden Associations with Chronic Diseases.</title>
        <authorList>
            <person name="Tisza M.J."/>
            <person name="Buck C.B."/>
        </authorList>
    </citation>
    <scope>NUCLEOTIDE SEQUENCE</scope>
    <source>
        <strain evidence="2">Ct7Q419</strain>
    </source>
</reference>
<organism evidence="2">
    <name type="scientific">Myoviridae sp. ct7Q419</name>
    <dbReference type="NCBI Taxonomy" id="2825038"/>
    <lineage>
        <taxon>Viruses</taxon>
        <taxon>Duplodnaviria</taxon>
        <taxon>Heunggongvirae</taxon>
        <taxon>Uroviricota</taxon>
        <taxon>Caudoviricetes</taxon>
    </lineage>
</organism>
<name>A0A8S5NYC7_9CAUD</name>
<dbReference type="InterPro" id="IPR043502">
    <property type="entry name" value="DNA/RNA_pol_sf"/>
</dbReference>
<dbReference type="SUPFAM" id="SSF56672">
    <property type="entry name" value="DNA/RNA polymerases"/>
    <property type="match status" value="1"/>
</dbReference>
<evidence type="ECO:0000313" key="2">
    <source>
        <dbReference type="EMBL" id="DAD99814.1"/>
    </source>
</evidence>
<dbReference type="PROSITE" id="PS50878">
    <property type="entry name" value="RT_POL"/>
    <property type="match status" value="1"/>
</dbReference>
<evidence type="ECO:0000259" key="1">
    <source>
        <dbReference type="PROSITE" id="PS50878"/>
    </source>
</evidence>
<dbReference type="Pfam" id="PF00078">
    <property type="entry name" value="RVT_1"/>
    <property type="match status" value="1"/>
</dbReference>
<proteinExistence type="predicted"/>
<dbReference type="InterPro" id="IPR000477">
    <property type="entry name" value="RT_dom"/>
</dbReference>
<feature type="domain" description="Reverse transcriptase" evidence="1">
    <location>
        <begin position="67"/>
        <end position="295"/>
    </location>
</feature>
<sequence>MSRRKGRYERRKTRREENRLRRAAAVGGLHDVFGYDDMYKAGKKCCNGVRWKNSTQRFEMHLFSGTARRRRLLLERKWIPGTYVHFTISERGKTRPIDAPRIQDRQVHKVYTKKVLLPLYRPEMIYNNGASLEGKGFEFSKRMLKEDLRWHFRRYGRDGNVILIDFKQFFPSVSHEEIFKRHEKLLLNPDIRKIGDDVVNTVSGGVGLPLGVEPSQAEMIAFPSALDNFIKCQLSIKCAGHYMDDYYVIVPPDRDAKEIMALIVAKAESLKLTVSKSKSRIVPLTKPFRYCKAKFILTETGRVVMNGNRDGVKRARRKIKAFRTKIQNGEMSYDDLWTSVNGMLAYFESYDDHNRVLRLRRLFYSVFGFSPERIENFRERGKKDEICCA</sequence>
<accession>A0A8S5NYC7</accession>
<dbReference type="EMBL" id="BK015294">
    <property type="protein sequence ID" value="DAD99814.1"/>
    <property type="molecule type" value="Genomic_DNA"/>
</dbReference>